<feature type="compositionally biased region" description="Polar residues" evidence="1">
    <location>
        <begin position="7"/>
        <end position="18"/>
    </location>
</feature>
<name>A0ABW6CNC1_9CAUL</name>
<evidence type="ECO:0000313" key="2">
    <source>
        <dbReference type="EMBL" id="MFD3264585.1"/>
    </source>
</evidence>
<evidence type="ECO:0000313" key="3">
    <source>
        <dbReference type="Proteomes" id="UP001598130"/>
    </source>
</evidence>
<evidence type="ECO:0000256" key="1">
    <source>
        <dbReference type="SAM" id="MobiDB-lite"/>
    </source>
</evidence>
<dbReference type="Pfam" id="PF11994">
    <property type="entry name" value="DUF3489"/>
    <property type="match status" value="1"/>
</dbReference>
<sequence>MTKSSRRSGASPTDSSAEIPTEPAKTKIASVVDLLRNPGGATLETMMRATGWQAHSVRGALAGSIKKGMGLHVVSEKVDGVRIYRISAEVSA</sequence>
<gene>
    <name evidence="2" type="ORF">OCL97_11515</name>
</gene>
<dbReference type="EMBL" id="JAOTJD010000019">
    <property type="protein sequence ID" value="MFD3264585.1"/>
    <property type="molecule type" value="Genomic_DNA"/>
</dbReference>
<feature type="region of interest" description="Disordered" evidence="1">
    <location>
        <begin position="1"/>
        <end position="24"/>
    </location>
</feature>
<proteinExistence type="predicted"/>
<protein>
    <submittedName>
        <fullName evidence="2">DUF3489 domain-containing protein</fullName>
    </submittedName>
</protein>
<dbReference type="RefSeq" id="WP_377370193.1">
    <property type="nucleotide sequence ID" value="NZ_JAOTJD010000019.1"/>
</dbReference>
<keyword evidence="3" id="KW-1185">Reference proteome</keyword>
<accession>A0ABW6CNC1</accession>
<reference evidence="2 3" key="1">
    <citation type="submission" date="2022-09" db="EMBL/GenBank/DDBJ databases">
        <title>New species of Phenylobacterium.</title>
        <authorList>
            <person name="Mieszkin S."/>
        </authorList>
    </citation>
    <scope>NUCLEOTIDE SEQUENCE [LARGE SCALE GENOMIC DNA]</scope>
    <source>
        <strain evidence="2 3">HK31-G</strain>
    </source>
</reference>
<comment type="caution">
    <text evidence="2">The sequence shown here is derived from an EMBL/GenBank/DDBJ whole genome shotgun (WGS) entry which is preliminary data.</text>
</comment>
<organism evidence="2 3">
    <name type="scientific">Phenylobacterium ferrooxidans</name>
    <dbReference type="NCBI Taxonomy" id="2982689"/>
    <lineage>
        <taxon>Bacteria</taxon>
        <taxon>Pseudomonadati</taxon>
        <taxon>Pseudomonadota</taxon>
        <taxon>Alphaproteobacteria</taxon>
        <taxon>Caulobacterales</taxon>
        <taxon>Caulobacteraceae</taxon>
        <taxon>Phenylobacterium</taxon>
    </lineage>
</organism>
<dbReference type="InterPro" id="IPR021880">
    <property type="entry name" value="DUF3489"/>
</dbReference>
<dbReference type="Proteomes" id="UP001598130">
    <property type="component" value="Unassembled WGS sequence"/>
</dbReference>